<protein>
    <submittedName>
        <fullName evidence="1">Uncharacterized protein</fullName>
    </submittedName>
</protein>
<comment type="caution">
    <text evidence="1">The sequence shown here is derived from an EMBL/GenBank/DDBJ whole genome shotgun (WGS) entry which is preliminary data.</text>
</comment>
<evidence type="ECO:0000313" key="2">
    <source>
        <dbReference type="Proteomes" id="UP000248132"/>
    </source>
</evidence>
<evidence type="ECO:0000313" key="1">
    <source>
        <dbReference type="EMBL" id="PYG90139.1"/>
    </source>
</evidence>
<dbReference type="InterPro" id="IPR024411">
    <property type="entry name" value="Tail_terminator_phage"/>
</dbReference>
<proteinExistence type="predicted"/>
<dbReference type="RefSeq" id="WP_242981099.1">
    <property type="nucleotide sequence ID" value="NZ_QKMR01000001.1"/>
</dbReference>
<sequence>MTLTLAEVKDWLKTQITCPNWYIGKIDGSKEQCIGVYSVAGPVPNIAIGGLECTGYATKAISILIHWGKYADVAEQKAQEVYNCMFGQQPVINGTRVIHFGMRTSEPVGIGTDDKNIYEFVIETVIYYERNGD</sequence>
<dbReference type="Pfam" id="PF12691">
    <property type="entry name" value="Phage_tail_terminator_6"/>
    <property type="match status" value="1"/>
</dbReference>
<organism evidence="1 2">
    <name type="scientific">Ruminiclostridium sufflavum DSM 19573</name>
    <dbReference type="NCBI Taxonomy" id="1121337"/>
    <lineage>
        <taxon>Bacteria</taxon>
        <taxon>Bacillati</taxon>
        <taxon>Bacillota</taxon>
        <taxon>Clostridia</taxon>
        <taxon>Eubacteriales</taxon>
        <taxon>Oscillospiraceae</taxon>
        <taxon>Ruminiclostridium</taxon>
    </lineage>
</organism>
<name>A0A318XR78_9FIRM</name>
<accession>A0A318XR78</accession>
<dbReference type="Proteomes" id="UP000248132">
    <property type="component" value="Unassembled WGS sequence"/>
</dbReference>
<reference evidence="1 2" key="1">
    <citation type="submission" date="2018-06" db="EMBL/GenBank/DDBJ databases">
        <title>Genomic Encyclopedia of Type Strains, Phase I: the one thousand microbial genomes (KMG-I) project.</title>
        <authorList>
            <person name="Kyrpides N."/>
        </authorList>
    </citation>
    <scope>NUCLEOTIDE SEQUENCE [LARGE SCALE GENOMIC DNA]</scope>
    <source>
        <strain evidence="1 2">DSM 19573</strain>
    </source>
</reference>
<gene>
    <name evidence="1" type="ORF">LY28_00019</name>
</gene>
<keyword evidence="2" id="KW-1185">Reference proteome</keyword>
<dbReference type="AlphaFoldDB" id="A0A318XR78"/>
<dbReference type="EMBL" id="QKMR01000001">
    <property type="protein sequence ID" value="PYG90139.1"/>
    <property type="molecule type" value="Genomic_DNA"/>
</dbReference>